<gene>
    <name evidence="2" type="ORF">PSON_ATCC_30995.1.T0050292</name>
</gene>
<dbReference type="GO" id="GO:0004843">
    <property type="term" value="F:cysteine-type deubiquitinase activity"/>
    <property type="evidence" value="ECO:0007669"/>
    <property type="project" value="InterPro"/>
</dbReference>
<keyword evidence="3" id="KW-1185">Reference proteome</keyword>
<accession>A0A8S1KJA4</accession>
<dbReference type="Proteomes" id="UP000692954">
    <property type="component" value="Unassembled WGS sequence"/>
</dbReference>
<evidence type="ECO:0000313" key="3">
    <source>
        <dbReference type="Proteomes" id="UP000692954"/>
    </source>
</evidence>
<proteinExistence type="predicted"/>
<organism evidence="2 3">
    <name type="scientific">Paramecium sonneborni</name>
    <dbReference type="NCBI Taxonomy" id="65129"/>
    <lineage>
        <taxon>Eukaryota</taxon>
        <taxon>Sar</taxon>
        <taxon>Alveolata</taxon>
        <taxon>Ciliophora</taxon>
        <taxon>Intramacronucleata</taxon>
        <taxon>Oligohymenophorea</taxon>
        <taxon>Peniculida</taxon>
        <taxon>Parameciidae</taxon>
        <taxon>Paramecium</taxon>
    </lineage>
</organism>
<comment type="caution">
    <text evidence="2">The sequence shown here is derived from an EMBL/GenBank/DDBJ whole genome shotgun (WGS) entry which is preliminary data.</text>
</comment>
<protein>
    <recommendedName>
        <fullName evidence="1">DUSP domain-containing protein</fullName>
    </recommendedName>
</protein>
<evidence type="ECO:0000313" key="2">
    <source>
        <dbReference type="EMBL" id="CAD8050984.1"/>
    </source>
</evidence>
<name>A0A8S1KJA4_9CILI</name>
<dbReference type="AlphaFoldDB" id="A0A8S1KJA4"/>
<reference evidence="2" key="1">
    <citation type="submission" date="2021-01" db="EMBL/GenBank/DDBJ databases">
        <authorList>
            <consortium name="Genoscope - CEA"/>
            <person name="William W."/>
        </authorList>
    </citation>
    <scope>NUCLEOTIDE SEQUENCE</scope>
</reference>
<dbReference type="OrthoDB" id="293415at2759"/>
<dbReference type="InterPro" id="IPR006615">
    <property type="entry name" value="Pept_C19_DUSP"/>
</dbReference>
<dbReference type="EMBL" id="CAJJDN010000005">
    <property type="protein sequence ID" value="CAD8050984.1"/>
    <property type="molecule type" value="Genomic_DNA"/>
</dbReference>
<evidence type="ECO:0000259" key="1">
    <source>
        <dbReference type="PROSITE" id="PS51283"/>
    </source>
</evidence>
<sequence>MEPLIEFASKSYVLSDQLQDNSTYNLISIRWLNKLRTIIQSKDIDKLNTIPILNLDLVDDYFSNILQYDDPQYNCFLNEKLKLNQDYISIPQELWQQLITAIQNFKQIPQEYFTFLVLYKDGTLINKQLKIQLVPLYEGVTNIIEGVQQFSRDWTMQYTIETFEKLLNQQLSIQVPSKNFIKFYIIKNEPKEFKSFIQMLQENQLQIEECKQDLCSLKNGQFLILDIQILNKNFYFKQDDNTIEQRIYINFEESEISKKGFSLYESQQSLINCLLKTYECNDKIRNFIKVNYQKYYNLNEIIEESYYGSQDILCYEQKDIELLNEHSVTITESRYDTVYVNGKPLTVLFDHKMTVKQLAEKLLPQQRFLFECSNNYYTEEINCDMLLYQLPKNYKYHLTKREQFEEELEVIIHRCFAEKVGILQSYKNFDAIRKFYINKQAKYFDLHLAIANLFEETSLSAYKETIFNKKYELIFQTNQQINEKCSFCDLKLCNNCIVKFIDQKMNLKVNKIVVYAIYNQPIQIESQKPEIINKYNLEDYFDFQTKDEEFLILNINQDQIVSNLLFYPQQIHKYKLCGLIEKIDRFNYQSYCRLKDQWILFNKEGYQQLEVLKPNLKVTKLLYEKID</sequence>
<feature type="domain" description="DUSP" evidence="1">
    <location>
        <begin position="1"/>
        <end position="113"/>
    </location>
</feature>
<dbReference type="PROSITE" id="PS51283">
    <property type="entry name" value="DUSP"/>
    <property type="match status" value="1"/>
</dbReference>